<proteinExistence type="predicted"/>
<accession>A0A8D8D8C2</accession>
<evidence type="ECO:0000256" key="1">
    <source>
        <dbReference type="SAM" id="MobiDB-lite"/>
    </source>
</evidence>
<feature type="compositionally biased region" description="Low complexity" evidence="1">
    <location>
        <begin position="1"/>
        <end position="11"/>
    </location>
</feature>
<name>A0A8D8D8C2_CULPI</name>
<feature type="compositionally biased region" description="Basic residues" evidence="1">
    <location>
        <begin position="109"/>
        <end position="120"/>
    </location>
</feature>
<dbReference type="AlphaFoldDB" id="A0A8D8D8C2"/>
<dbReference type="EMBL" id="HBUE01155822">
    <property type="protein sequence ID" value="CAG6507572.1"/>
    <property type="molecule type" value="Transcribed_RNA"/>
</dbReference>
<sequence length="120" mass="14134">MIATKTTTTRTTMKREKMITCRALRTPRAKLETNPTKKMRKSTTKSAFRTVRYRRPSTTRTWTWKRSGARWPSCKLPRMTKSSRMKSIHRRTSRPRSVSASIAGWNRSARPRGTSRKIYR</sequence>
<feature type="compositionally biased region" description="Basic residues" evidence="1">
    <location>
        <begin position="81"/>
        <end position="94"/>
    </location>
</feature>
<organism evidence="2">
    <name type="scientific">Culex pipiens</name>
    <name type="common">House mosquito</name>
    <dbReference type="NCBI Taxonomy" id="7175"/>
    <lineage>
        <taxon>Eukaryota</taxon>
        <taxon>Metazoa</taxon>
        <taxon>Ecdysozoa</taxon>
        <taxon>Arthropoda</taxon>
        <taxon>Hexapoda</taxon>
        <taxon>Insecta</taxon>
        <taxon>Pterygota</taxon>
        <taxon>Neoptera</taxon>
        <taxon>Endopterygota</taxon>
        <taxon>Diptera</taxon>
        <taxon>Nematocera</taxon>
        <taxon>Culicoidea</taxon>
        <taxon>Culicidae</taxon>
        <taxon>Culicinae</taxon>
        <taxon>Culicini</taxon>
        <taxon>Culex</taxon>
        <taxon>Culex</taxon>
    </lineage>
</organism>
<reference evidence="2" key="1">
    <citation type="submission" date="2021-05" db="EMBL/GenBank/DDBJ databases">
        <authorList>
            <person name="Alioto T."/>
            <person name="Alioto T."/>
            <person name="Gomez Garrido J."/>
        </authorList>
    </citation>
    <scope>NUCLEOTIDE SEQUENCE</scope>
</reference>
<feature type="region of interest" description="Disordered" evidence="1">
    <location>
        <begin position="1"/>
        <end position="48"/>
    </location>
</feature>
<evidence type="ECO:0000313" key="2">
    <source>
        <dbReference type="EMBL" id="CAG6507572.1"/>
    </source>
</evidence>
<feature type="region of interest" description="Disordered" evidence="1">
    <location>
        <begin position="73"/>
        <end position="120"/>
    </location>
</feature>
<dbReference type="EMBL" id="HBUE01068791">
    <property type="protein sequence ID" value="CAG6471836.1"/>
    <property type="molecule type" value="Transcribed_RNA"/>
</dbReference>
<dbReference type="EMBL" id="HBUE01260920">
    <property type="protein sequence ID" value="CAG6558919.1"/>
    <property type="molecule type" value="Transcribed_RNA"/>
</dbReference>
<protein>
    <submittedName>
        <fullName evidence="2">(northern house mosquito) hypothetical protein</fullName>
    </submittedName>
</protein>